<dbReference type="OrthoDB" id="9782395at2"/>
<keyword evidence="3" id="KW-1185">Reference proteome</keyword>
<dbReference type="PANTHER" id="PTHR30336">
    <property type="entry name" value="INNER MEMBRANE PROTEIN, PROBABLE PERMEASE"/>
    <property type="match status" value="1"/>
</dbReference>
<comment type="caution">
    <text evidence="2">The sequence shown here is derived from an EMBL/GenBank/DDBJ whole genome shotgun (WGS) entry which is preliminary data.</text>
</comment>
<dbReference type="GO" id="GO:0005886">
    <property type="term" value="C:plasma membrane"/>
    <property type="evidence" value="ECO:0007669"/>
    <property type="project" value="TreeGrafter"/>
</dbReference>
<protein>
    <submittedName>
        <fullName evidence="2">Vancomycin high temperature exclusion protein</fullName>
    </submittedName>
</protein>
<proteinExistence type="predicted"/>
<organism evidence="2 3">
    <name type="scientific">Myroides pelagicus</name>
    <dbReference type="NCBI Taxonomy" id="270914"/>
    <lineage>
        <taxon>Bacteria</taxon>
        <taxon>Pseudomonadati</taxon>
        <taxon>Bacteroidota</taxon>
        <taxon>Flavobacteriia</taxon>
        <taxon>Flavobacteriales</taxon>
        <taxon>Flavobacteriaceae</taxon>
        <taxon>Myroides</taxon>
    </lineage>
</organism>
<feature type="domain" description="DUF218" evidence="1">
    <location>
        <begin position="46"/>
        <end position="173"/>
    </location>
</feature>
<dbReference type="CDD" id="cd06259">
    <property type="entry name" value="YdcF-like"/>
    <property type="match status" value="1"/>
</dbReference>
<evidence type="ECO:0000313" key="2">
    <source>
        <dbReference type="EMBL" id="MTH29355.1"/>
    </source>
</evidence>
<reference evidence="2 3" key="1">
    <citation type="journal article" date="2006" name="Int. J. Syst. Evol. Microbiol.">
        <title>Myroides pelagicus sp. nov., isolated from seawater in Thailand.</title>
        <authorList>
            <person name="Yoon J."/>
            <person name="Maneerat S."/>
            <person name="Kawai F."/>
            <person name="Yokota A."/>
        </authorList>
    </citation>
    <scope>NUCLEOTIDE SEQUENCE [LARGE SCALE GENOMIC DNA]</scope>
    <source>
        <strain evidence="2 3">SM1T</strain>
    </source>
</reference>
<dbReference type="EMBL" id="WMJY01000008">
    <property type="protein sequence ID" value="MTH29355.1"/>
    <property type="molecule type" value="Genomic_DNA"/>
</dbReference>
<evidence type="ECO:0000259" key="1">
    <source>
        <dbReference type="Pfam" id="PF02698"/>
    </source>
</evidence>
<dbReference type="InterPro" id="IPR003848">
    <property type="entry name" value="DUF218"/>
</dbReference>
<accession>A0A7K1GKE6</accession>
<dbReference type="Pfam" id="PF02698">
    <property type="entry name" value="DUF218"/>
    <property type="match status" value="1"/>
</dbReference>
<dbReference type="RefSeq" id="WP_155035331.1">
    <property type="nucleotide sequence ID" value="NZ_JAYMMG010000018.1"/>
</dbReference>
<sequence length="223" mass="25683">MKKFIKRSLLIFLVLIAFTYICNSYVSHTSKDNLYSSVELIPYNKVALVLGTAKYLKGGYPNYYFTYRIDAVTELYKAGKIEYILVSGDNSRMDYNEPIDMREALIERGVPADKIYMDFAGLRTLDSVYRTHTIFDQSTFTIVSQPFHNERAVFIAKYLGLNAIAYNAKDVNKKMGFKTNLREKFARVKVIVDRLFHVKPKYLGDKIIIGVDPIVEPQVTNKK</sequence>
<gene>
    <name evidence="2" type="ORF">GJV77_05390</name>
</gene>
<dbReference type="PANTHER" id="PTHR30336:SF6">
    <property type="entry name" value="INTEGRAL MEMBRANE PROTEIN"/>
    <property type="match status" value="1"/>
</dbReference>
<dbReference type="AlphaFoldDB" id="A0A7K1GKE6"/>
<dbReference type="InterPro" id="IPR051599">
    <property type="entry name" value="Cell_Envelope_Assoc"/>
</dbReference>
<name>A0A7K1GKE6_9FLAO</name>
<dbReference type="Proteomes" id="UP000488936">
    <property type="component" value="Unassembled WGS sequence"/>
</dbReference>
<evidence type="ECO:0000313" key="3">
    <source>
        <dbReference type="Proteomes" id="UP000488936"/>
    </source>
</evidence>